<dbReference type="STRING" id="4615.A0A199VYS9"/>
<keyword evidence="3" id="KW-0560">Oxidoreductase</keyword>
<organism evidence="5 6">
    <name type="scientific">Ananas comosus</name>
    <name type="common">Pineapple</name>
    <name type="synonym">Ananas ananas</name>
    <dbReference type="NCBI Taxonomy" id="4615"/>
    <lineage>
        <taxon>Eukaryota</taxon>
        <taxon>Viridiplantae</taxon>
        <taxon>Streptophyta</taxon>
        <taxon>Embryophyta</taxon>
        <taxon>Tracheophyta</taxon>
        <taxon>Spermatophyta</taxon>
        <taxon>Magnoliopsida</taxon>
        <taxon>Liliopsida</taxon>
        <taxon>Poales</taxon>
        <taxon>Bromeliaceae</taxon>
        <taxon>Bromelioideae</taxon>
        <taxon>Ananas</taxon>
    </lineage>
</organism>
<accession>A0A199VYS9</accession>
<proteinExistence type="inferred from homology"/>
<dbReference type="GO" id="GO:0010283">
    <property type="term" value="F:pinoresinol reductase activity"/>
    <property type="evidence" value="ECO:0007669"/>
    <property type="project" value="UniProtKB-ARBA"/>
</dbReference>
<dbReference type="AlphaFoldDB" id="A0A199VYS9"/>
<dbReference type="GeneID" id="109722146"/>
<dbReference type="InterPro" id="IPR008030">
    <property type="entry name" value="NmrA-like"/>
</dbReference>
<dbReference type="EMBL" id="LSRQ01000543">
    <property type="protein sequence ID" value="OAY82143.1"/>
    <property type="molecule type" value="Genomic_DNA"/>
</dbReference>
<gene>
    <name evidence="8" type="primary">LOC109722146</name>
    <name evidence="5" type="ORF">ACMD2_03733</name>
</gene>
<evidence type="ECO:0000313" key="7">
    <source>
        <dbReference type="Proteomes" id="UP000515123"/>
    </source>
</evidence>
<dbReference type="PANTHER" id="PTHR43349">
    <property type="entry name" value="PINORESINOL REDUCTASE-RELATED"/>
    <property type="match status" value="1"/>
</dbReference>
<evidence type="ECO:0000256" key="2">
    <source>
        <dbReference type="ARBA" id="ARBA00022857"/>
    </source>
</evidence>
<name>A0A199VYS9_ANACO</name>
<evidence type="ECO:0000313" key="5">
    <source>
        <dbReference type="EMBL" id="OAY82143.1"/>
    </source>
</evidence>
<reference evidence="5 6" key="1">
    <citation type="journal article" date="2016" name="DNA Res.">
        <title>The draft genome of MD-2 pineapple using hybrid error correction of long reads.</title>
        <authorList>
            <person name="Redwan R.M."/>
            <person name="Saidin A."/>
            <person name="Kumar S.V."/>
        </authorList>
    </citation>
    <scope>NUCLEOTIDE SEQUENCE [LARGE SCALE GENOMIC DNA]</scope>
    <source>
        <strain evidence="6">cv. MD2</strain>
        <tissue evidence="5">Leaf</tissue>
    </source>
</reference>
<dbReference type="Gene3D" id="3.40.50.720">
    <property type="entry name" value="NAD(P)-binding Rossmann-like Domain"/>
    <property type="match status" value="1"/>
</dbReference>
<keyword evidence="2" id="KW-0521">NADP</keyword>
<dbReference type="Proteomes" id="UP000515123">
    <property type="component" value="Linkage group 16"/>
</dbReference>
<dbReference type="InterPro" id="IPR050608">
    <property type="entry name" value="NmrA-type/Isoflavone_red_sf"/>
</dbReference>
<feature type="domain" description="NmrA-like" evidence="4">
    <location>
        <begin position="7"/>
        <end position="308"/>
    </location>
</feature>
<dbReference type="SUPFAM" id="SSF51735">
    <property type="entry name" value="NAD(P)-binding Rossmann-fold domains"/>
    <property type="match status" value="1"/>
</dbReference>
<dbReference type="InterPro" id="IPR045312">
    <property type="entry name" value="PCBER-like"/>
</dbReference>
<dbReference type="Gene3D" id="3.90.25.10">
    <property type="entry name" value="UDP-galactose 4-epimerase, domain 1"/>
    <property type="match status" value="1"/>
</dbReference>
<dbReference type="Pfam" id="PF05368">
    <property type="entry name" value="NmrA"/>
    <property type="match status" value="1"/>
</dbReference>
<evidence type="ECO:0000313" key="8">
    <source>
        <dbReference type="RefSeq" id="XP_020105629.1"/>
    </source>
</evidence>
<dbReference type="RefSeq" id="XP_020105629.1">
    <property type="nucleotide sequence ID" value="XM_020250040.1"/>
</dbReference>
<keyword evidence="7" id="KW-1185">Reference proteome</keyword>
<evidence type="ECO:0000259" key="4">
    <source>
        <dbReference type="Pfam" id="PF05368"/>
    </source>
</evidence>
<sequence>MEKGKDKKDRVLIIGATGHIGRRLVKASLGLGHPTFLLFRPANASDFNKCQLFMEFKMQGARLLPGSLDDRESLVAALREADVVVSAVAGEHPLEQLNLVEAIKEVGTIKRFLPSEFGMDVDRMEHAIPPGDAIFAEKRRVRRAVEAAGIPHTYVSANCFAGKFLAGLAQLGTFVPPTDRVDIYGSGDKKNVWVDELDVATCAMLAAADPRALNKVLYVRPPANVLSQMEVVKIWEELIGKELEKAYVEEDDWLASMEGKSLPVQAAIAHFYQIFYRGDLDFEVEGPRGVDSSRLYPDYKCVTAEEYLKRFL</sequence>
<evidence type="ECO:0000256" key="1">
    <source>
        <dbReference type="ARBA" id="ARBA00005725"/>
    </source>
</evidence>
<dbReference type="Proteomes" id="UP000092600">
    <property type="component" value="Unassembled WGS sequence"/>
</dbReference>
<dbReference type="GO" id="GO:0009807">
    <property type="term" value="P:lignan biosynthetic process"/>
    <property type="evidence" value="ECO:0007669"/>
    <property type="project" value="UniProtKB-ARBA"/>
</dbReference>
<reference evidence="8" key="2">
    <citation type="submission" date="2025-04" db="UniProtKB">
        <authorList>
            <consortium name="RefSeq"/>
        </authorList>
    </citation>
    <scope>IDENTIFICATION</scope>
    <source>
        <tissue evidence="8">Leaf</tissue>
    </source>
</reference>
<protein>
    <submittedName>
        <fullName evidence="5 8">Bifunctional pinoresinol-lariciresinol reductase 2</fullName>
    </submittedName>
</protein>
<evidence type="ECO:0000313" key="6">
    <source>
        <dbReference type="Proteomes" id="UP000092600"/>
    </source>
</evidence>
<comment type="similarity">
    <text evidence="1">Belongs to the NmrA-type oxidoreductase family. Isoflavone reductase subfamily.</text>
</comment>
<dbReference type="PANTHER" id="PTHR43349:SF4">
    <property type="entry name" value="PINORESINOL REDUCTASE 1-RELATED"/>
    <property type="match status" value="1"/>
</dbReference>
<dbReference type="Gramene" id="Aco005975.1.mrna1">
    <property type="protein sequence ID" value="Aco005975.1.mrna1"/>
    <property type="gene ID" value="Aco005975.1.path1"/>
</dbReference>
<evidence type="ECO:0000256" key="3">
    <source>
        <dbReference type="ARBA" id="ARBA00023002"/>
    </source>
</evidence>
<dbReference type="OrthoDB" id="419598at2759"/>
<dbReference type="CDD" id="cd05259">
    <property type="entry name" value="PCBER_SDR_a"/>
    <property type="match status" value="1"/>
</dbReference>
<dbReference type="InterPro" id="IPR036291">
    <property type="entry name" value="NAD(P)-bd_dom_sf"/>
</dbReference>